<evidence type="ECO:0000259" key="13">
    <source>
        <dbReference type="PROSITE" id="PS50089"/>
    </source>
</evidence>
<evidence type="ECO:0000313" key="15">
    <source>
        <dbReference type="EMBL" id="OWF36080.1"/>
    </source>
</evidence>
<evidence type="ECO:0000256" key="2">
    <source>
        <dbReference type="ARBA" id="ARBA00022679"/>
    </source>
</evidence>
<dbReference type="EMBL" id="NEDP02076678">
    <property type="protein sequence ID" value="OWF36080.1"/>
    <property type="molecule type" value="Genomic_DNA"/>
</dbReference>
<evidence type="ECO:0000256" key="9">
    <source>
        <dbReference type="ARBA" id="ARBA00023136"/>
    </source>
</evidence>
<keyword evidence="16" id="KW-1185">Reference proteome</keyword>
<keyword evidence="9 12" id="KW-0472">Membrane</keyword>
<dbReference type="InterPro" id="IPR013083">
    <property type="entry name" value="Znf_RING/FYVE/PHD"/>
</dbReference>
<comment type="caution">
    <text evidence="15">The sequence shown here is derived from an EMBL/GenBank/DDBJ whole genome shotgun (WGS) entry which is preliminary data.</text>
</comment>
<evidence type="ECO:0000256" key="5">
    <source>
        <dbReference type="ARBA" id="ARBA00022771"/>
    </source>
</evidence>
<accession>A0A210PHW7</accession>
<dbReference type="AlphaFoldDB" id="A0A210PHW7"/>
<dbReference type="GO" id="GO:0004842">
    <property type="term" value="F:ubiquitin-protein transferase activity"/>
    <property type="evidence" value="ECO:0007669"/>
    <property type="project" value="TreeGrafter"/>
</dbReference>
<dbReference type="Pfam" id="PF12906">
    <property type="entry name" value="RINGv"/>
    <property type="match status" value="1"/>
</dbReference>
<name>A0A210PHW7_MIZYE</name>
<dbReference type="Proteomes" id="UP000242188">
    <property type="component" value="Unassembled WGS sequence"/>
</dbReference>
<dbReference type="PROSITE" id="PS50089">
    <property type="entry name" value="ZF_RING_2"/>
    <property type="match status" value="1"/>
</dbReference>
<dbReference type="GO" id="GO:0008270">
    <property type="term" value="F:zinc ion binding"/>
    <property type="evidence" value="ECO:0007669"/>
    <property type="project" value="UniProtKB-KW"/>
</dbReference>
<evidence type="ECO:0000256" key="8">
    <source>
        <dbReference type="ARBA" id="ARBA00022989"/>
    </source>
</evidence>
<dbReference type="SMART" id="SM00744">
    <property type="entry name" value="RINGv"/>
    <property type="match status" value="1"/>
</dbReference>
<proteinExistence type="predicted"/>
<organism evidence="15 16">
    <name type="scientific">Mizuhopecten yessoensis</name>
    <name type="common">Japanese scallop</name>
    <name type="synonym">Patinopecten yessoensis</name>
    <dbReference type="NCBI Taxonomy" id="6573"/>
    <lineage>
        <taxon>Eukaryota</taxon>
        <taxon>Metazoa</taxon>
        <taxon>Spiralia</taxon>
        <taxon>Lophotrochozoa</taxon>
        <taxon>Mollusca</taxon>
        <taxon>Bivalvia</taxon>
        <taxon>Autobranchia</taxon>
        <taxon>Pteriomorphia</taxon>
        <taxon>Pectinida</taxon>
        <taxon>Pectinoidea</taxon>
        <taxon>Pectinidae</taxon>
        <taxon>Mizuhopecten</taxon>
    </lineage>
</organism>
<evidence type="ECO:0000256" key="10">
    <source>
        <dbReference type="PROSITE-ProRule" id="PRU00175"/>
    </source>
</evidence>
<evidence type="ECO:0000256" key="1">
    <source>
        <dbReference type="ARBA" id="ARBA00004141"/>
    </source>
</evidence>
<dbReference type="GO" id="GO:0016567">
    <property type="term" value="P:protein ubiquitination"/>
    <property type="evidence" value="ECO:0007669"/>
    <property type="project" value="TreeGrafter"/>
</dbReference>
<evidence type="ECO:0000256" key="12">
    <source>
        <dbReference type="SAM" id="Phobius"/>
    </source>
</evidence>
<feature type="compositionally biased region" description="Basic and acidic residues" evidence="11">
    <location>
        <begin position="45"/>
        <end position="56"/>
    </location>
</feature>
<evidence type="ECO:0000256" key="4">
    <source>
        <dbReference type="ARBA" id="ARBA00022723"/>
    </source>
</evidence>
<evidence type="ECO:0000259" key="14">
    <source>
        <dbReference type="PROSITE" id="PS51292"/>
    </source>
</evidence>
<feature type="compositionally biased region" description="Polar residues" evidence="11">
    <location>
        <begin position="70"/>
        <end position="94"/>
    </location>
</feature>
<protein>
    <submittedName>
        <fullName evidence="15">E3 ubiquitin-protein ligase 6-Mar</fullName>
    </submittedName>
</protein>
<evidence type="ECO:0000256" key="7">
    <source>
        <dbReference type="ARBA" id="ARBA00022833"/>
    </source>
</evidence>
<dbReference type="SUPFAM" id="SSF57850">
    <property type="entry name" value="RING/U-box"/>
    <property type="match status" value="1"/>
</dbReference>
<evidence type="ECO:0000256" key="3">
    <source>
        <dbReference type="ARBA" id="ARBA00022692"/>
    </source>
</evidence>
<dbReference type="PROSITE" id="PS51292">
    <property type="entry name" value="ZF_RING_CH"/>
    <property type="match status" value="1"/>
</dbReference>
<evidence type="ECO:0000313" key="16">
    <source>
        <dbReference type="Proteomes" id="UP000242188"/>
    </source>
</evidence>
<reference evidence="15 16" key="1">
    <citation type="journal article" date="2017" name="Nat. Ecol. Evol.">
        <title>Scallop genome provides insights into evolution of bilaterian karyotype and development.</title>
        <authorList>
            <person name="Wang S."/>
            <person name="Zhang J."/>
            <person name="Jiao W."/>
            <person name="Li J."/>
            <person name="Xun X."/>
            <person name="Sun Y."/>
            <person name="Guo X."/>
            <person name="Huan P."/>
            <person name="Dong B."/>
            <person name="Zhang L."/>
            <person name="Hu X."/>
            <person name="Sun X."/>
            <person name="Wang J."/>
            <person name="Zhao C."/>
            <person name="Wang Y."/>
            <person name="Wang D."/>
            <person name="Huang X."/>
            <person name="Wang R."/>
            <person name="Lv J."/>
            <person name="Li Y."/>
            <person name="Zhang Z."/>
            <person name="Liu B."/>
            <person name="Lu W."/>
            <person name="Hui Y."/>
            <person name="Liang J."/>
            <person name="Zhou Z."/>
            <person name="Hou R."/>
            <person name="Li X."/>
            <person name="Liu Y."/>
            <person name="Li H."/>
            <person name="Ning X."/>
            <person name="Lin Y."/>
            <person name="Zhao L."/>
            <person name="Xing Q."/>
            <person name="Dou J."/>
            <person name="Li Y."/>
            <person name="Mao J."/>
            <person name="Guo H."/>
            <person name="Dou H."/>
            <person name="Li T."/>
            <person name="Mu C."/>
            <person name="Jiang W."/>
            <person name="Fu Q."/>
            <person name="Fu X."/>
            <person name="Miao Y."/>
            <person name="Liu J."/>
            <person name="Yu Q."/>
            <person name="Li R."/>
            <person name="Liao H."/>
            <person name="Li X."/>
            <person name="Kong Y."/>
            <person name="Jiang Z."/>
            <person name="Chourrout D."/>
            <person name="Li R."/>
            <person name="Bao Z."/>
        </authorList>
    </citation>
    <scope>NUCLEOTIDE SEQUENCE [LARGE SCALE GENOMIC DNA]</scope>
    <source>
        <strain evidence="15 16">PY_sf001</strain>
    </source>
</reference>
<sequence length="303" mass="34139">MEISPAEIPLTELGNPRASSEREFGGLNDPQTEEPAATTVSLPKTSEEKDGLEERASLGSRETGCETKENVQSGKDTQQSDIQSLPPSNSSSDENICRICQESSKDTEEPVQTTRCSCKGATARIHRSCLREWVRHQRSVRCEICKGRFEGITPPGSLERAIDRHMDQNYMPAEDITETIHQLYYHLHRLRPFTRRRRAAIAATIVFLALVTCMSAVMTVEADREYRQVSKNPWSTHHAVDQSGIIFSICVASAFFCATLTIGLLVIWAGVECTYHIQRRALYRRVERSMLENMGRHNVINVV</sequence>
<keyword evidence="2" id="KW-0808">Transferase</keyword>
<dbReference type="PANTHER" id="PTHR46065:SF3">
    <property type="entry name" value="FI20425P1"/>
    <property type="match status" value="1"/>
</dbReference>
<keyword evidence="6" id="KW-0833">Ubl conjugation pathway</keyword>
<keyword evidence="7" id="KW-0862">Zinc</keyword>
<keyword evidence="8 12" id="KW-1133">Transmembrane helix</keyword>
<comment type="subcellular location">
    <subcellularLocation>
        <location evidence="1">Membrane</location>
        <topology evidence="1">Multi-pass membrane protein</topology>
    </subcellularLocation>
</comment>
<dbReference type="OrthoDB" id="273089at2759"/>
<dbReference type="InterPro" id="IPR011016">
    <property type="entry name" value="Znf_RING-CH"/>
</dbReference>
<gene>
    <name evidence="15" type="ORF">KP79_PYT11736</name>
</gene>
<keyword evidence="5 10" id="KW-0863">Zinc-finger</keyword>
<feature type="domain" description="RING-type" evidence="13">
    <location>
        <begin position="97"/>
        <end position="146"/>
    </location>
</feature>
<evidence type="ECO:0000256" key="6">
    <source>
        <dbReference type="ARBA" id="ARBA00022786"/>
    </source>
</evidence>
<keyword evidence="4" id="KW-0479">Metal-binding</keyword>
<keyword evidence="3 12" id="KW-0812">Transmembrane</keyword>
<feature type="domain" description="RING-CH-type" evidence="14">
    <location>
        <begin position="89"/>
        <end position="152"/>
    </location>
</feature>
<dbReference type="PANTHER" id="PTHR46065">
    <property type="entry name" value="E3 UBIQUITIN-PROTEIN LIGASE MARCH 2/3 FAMILY MEMBER"/>
    <property type="match status" value="1"/>
</dbReference>
<dbReference type="STRING" id="6573.A0A210PHW7"/>
<feature type="region of interest" description="Disordered" evidence="11">
    <location>
        <begin position="1"/>
        <end position="95"/>
    </location>
</feature>
<feature type="transmembrane region" description="Helical" evidence="12">
    <location>
        <begin position="245"/>
        <end position="271"/>
    </location>
</feature>
<dbReference type="Gene3D" id="3.30.40.10">
    <property type="entry name" value="Zinc/RING finger domain, C3HC4 (zinc finger)"/>
    <property type="match status" value="1"/>
</dbReference>
<evidence type="ECO:0000256" key="11">
    <source>
        <dbReference type="SAM" id="MobiDB-lite"/>
    </source>
</evidence>
<feature type="transmembrane region" description="Helical" evidence="12">
    <location>
        <begin position="199"/>
        <end position="220"/>
    </location>
</feature>
<dbReference type="GO" id="GO:0016020">
    <property type="term" value="C:membrane"/>
    <property type="evidence" value="ECO:0007669"/>
    <property type="project" value="UniProtKB-SubCell"/>
</dbReference>
<dbReference type="InterPro" id="IPR001841">
    <property type="entry name" value="Znf_RING"/>
</dbReference>